<dbReference type="EMBL" id="VNJK01000002">
    <property type="protein sequence ID" value="TVX89456.1"/>
    <property type="molecule type" value="Genomic_DNA"/>
</dbReference>
<dbReference type="AlphaFoldDB" id="A0A559IPC4"/>
<name>A0A559IPC4_9BACL</name>
<dbReference type="RefSeq" id="WP_144991971.1">
    <property type="nucleotide sequence ID" value="NZ_VNJK01000002.1"/>
</dbReference>
<organism evidence="2 3">
    <name type="scientific">Paenibacillus agilis</name>
    <dbReference type="NCBI Taxonomy" id="3020863"/>
    <lineage>
        <taxon>Bacteria</taxon>
        <taxon>Bacillati</taxon>
        <taxon>Bacillota</taxon>
        <taxon>Bacilli</taxon>
        <taxon>Bacillales</taxon>
        <taxon>Paenibacillaceae</taxon>
        <taxon>Paenibacillus</taxon>
    </lineage>
</organism>
<keyword evidence="3" id="KW-1185">Reference proteome</keyword>
<keyword evidence="2" id="KW-0966">Cell projection</keyword>
<feature type="region of interest" description="Disordered" evidence="1">
    <location>
        <begin position="113"/>
        <end position="134"/>
    </location>
</feature>
<evidence type="ECO:0000313" key="2">
    <source>
        <dbReference type="EMBL" id="TVX89456.1"/>
    </source>
</evidence>
<protein>
    <submittedName>
        <fullName evidence="2">Flagellar protein</fullName>
    </submittedName>
</protein>
<dbReference type="InterPro" id="IPR022258">
    <property type="entry name" value="Flagellar_operon_YvyF"/>
</dbReference>
<proteinExistence type="predicted"/>
<dbReference type="OrthoDB" id="1739831at2"/>
<sequence length="134" mass="15311">MELSNCNRCGRLFAKVYKDICPNCLKDIEADYKLCADYLRKHRQATMTELSDDTGVSVRQITQFIREGRISVLNMPNLSYPCDVCGGFIQEGHMCESCRRRLLNDLSQAKTEAESQTNTLNKNGTTTYRITDKE</sequence>
<gene>
    <name evidence="2" type="ORF">FPZ44_16885</name>
</gene>
<keyword evidence="2" id="KW-0282">Flagellum</keyword>
<dbReference type="NCBIfam" id="TIGR03826">
    <property type="entry name" value="YvyF"/>
    <property type="match status" value="1"/>
</dbReference>
<dbReference type="Proteomes" id="UP000318102">
    <property type="component" value="Unassembled WGS sequence"/>
</dbReference>
<accession>A0A559IPC4</accession>
<evidence type="ECO:0000313" key="3">
    <source>
        <dbReference type="Proteomes" id="UP000318102"/>
    </source>
</evidence>
<reference evidence="2 3" key="1">
    <citation type="submission" date="2019-07" db="EMBL/GenBank/DDBJ databases">
        <authorList>
            <person name="Kim J."/>
        </authorList>
    </citation>
    <scope>NUCLEOTIDE SEQUENCE [LARGE SCALE GENOMIC DNA]</scope>
    <source>
        <strain evidence="2 3">N4</strain>
    </source>
</reference>
<evidence type="ECO:0000256" key="1">
    <source>
        <dbReference type="SAM" id="MobiDB-lite"/>
    </source>
</evidence>
<comment type="caution">
    <text evidence="2">The sequence shown here is derived from an EMBL/GenBank/DDBJ whole genome shotgun (WGS) entry which is preliminary data.</text>
</comment>
<keyword evidence="2" id="KW-0969">Cilium</keyword>